<dbReference type="SUPFAM" id="SSF54909">
    <property type="entry name" value="Dimeric alpha+beta barrel"/>
    <property type="match status" value="1"/>
</dbReference>
<gene>
    <name evidence="3" type="ORF">CSW57_24030</name>
</gene>
<dbReference type="InterPro" id="IPR011008">
    <property type="entry name" value="Dimeric_a/b-barrel"/>
</dbReference>
<evidence type="ECO:0000313" key="4">
    <source>
        <dbReference type="Proteomes" id="UP000225108"/>
    </source>
</evidence>
<dbReference type="InterPro" id="IPR005545">
    <property type="entry name" value="YCII"/>
</dbReference>
<name>A0A2G3PFB7_WILMA</name>
<sequence length="103" mass="10803">MTHFVYKLIPPRPTFGPGDMSDDEVAIMGRHGAYWSELLSDGTAVIFGPVVDPTGNWGLGVVRADSEAEVRAISAADPAITSGLARVEILPMPVGIGRDDPAG</sequence>
<proteinExistence type="inferred from homology"/>
<organism evidence="3 4">
    <name type="scientific">Williamsia marianensis</name>
    <dbReference type="NCBI Taxonomy" id="85044"/>
    <lineage>
        <taxon>Bacteria</taxon>
        <taxon>Bacillati</taxon>
        <taxon>Actinomycetota</taxon>
        <taxon>Actinomycetes</taxon>
        <taxon>Mycobacteriales</taxon>
        <taxon>Nocardiaceae</taxon>
        <taxon>Williamsia</taxon>
    </lineage>
</organism>
<comment type="caution">
    <text evidence="3">The sequence shown here is derived from an EMBL/GenBank/DDBJ whole genome shotgun (WGS) entry which is preliminary data.</text>
</comment>
<evidence type="ECO:0000259" key="2">
    <source>
        <dbReference type="Pfam" id="PF03795"/>
    </source>
</evidence>
<evidence type="ECO:0000313" key="3">
    <source>
        <dbReference type="EMBL" id="PHV64505.1"/>
    </source>
</evidence>
<comment type="similarity">
    <text evidence="1">Belongs to the YciI family.</text>
</comment>
<protein>
    <recommendedName>
        <fullName evidence="2">YCII-related domain-containing protein</fullName>
    </recommendedName>
</protein>
<dbReference type="Proteomes" id="UP000225108">
    <property type="component" value="Unassembled WGS sequence"/>
</dbReference>
<evidence type="ECO:0000256" key="1">
    <source>
        <dbReference type="ARBA" id="ARBA00007689"/>
    </source>
</evidence>
<dbReference type="Gene3D" id="3.30.70.1060">
    <property type="entry name" value="Dimeric alpha+beta barrel"/>
    <property type="match status" value="1"/>
</dbReference>
<feature type="domain" description="YCII-related" evidence="2">
    <location>
        <begin position="23"/>
        <end position="92"/>
    </location>
</feature>
<dbReference type="Pfam" id="PF03795">
    <property type="entry name" value="YCII"/>
    <property type="match status" value="1"/>
</dbReference>
<dbReference type="EMBL" id="PEBD01000013">
    <property type="protein sequence ID" value="PHV64505.1"/>
    <property type="molecule type" value="Genomic_DNA"/>
</dbReference>
<reference evidence="3 4" key="1">
    <citation type="submission" date="2017-10" db="EMBL/GenBank/DDBJ databases">
        <title>The draft genome sequence of Williamsia sp. BULT 1.1 isolated from the semi-arid grassland soils from South Africa.</title>
        <authorList>
            <person name="Kabwe M.H."/>
            <person name="Govender N."/>
            <person name="Mutseka Lunga P."/>
            <person name="Vikram S."/>
            <person name="Makhalanyane T.P."/>
        </authorList>
    </citation>
    <scope>NUCLEOTIDE SEQUENCE [LARGE SCALE GENOMIC DNA]</scope>
    <source>
        <strain evidence="3 4">BULT 1.1</strain>
    </source>
</reference>
<dbReference type="AlphaFoldDB" id="A0A2G3PFB7"/>
<accession>A0A2G3PFB7</accession>
<dbReference type="RefSeq" id="WP_099385121.1">
    <property type="nucleotide sequence ID" value="NZ_PEBD01000013.1"/>
</dbReference>